<evidence type="ECO:0000313" key="4">
    <source>
        <dbReference type="Proteomes" id="UP000282892"/>
    </source>
</evidence>
<feature type="chain" id="PRO_5018550369" evidence="2">
    <location>
        <begin position="23"/>
        <end position="172"/>
    </location>
</feature>
<keyword evidence="4" id="KW-1185">Reference proteome</keyword>
<reference evidence="3 4" key="1">
    <citation type="submission" date="2017-07" db="EMBL/GenBank/DDBJ databases">
        <title>The complete genome sequence of Bacillus mesonae strain H20-5, an efficient strain improving plant abiotic stress resistance.</title>
        <authorList>
            <person name="Kim S.Y."/>
            <person name="Song H."/>
            <person name="Sang M.K."/>
            <person name="Weon H.-Y."/>
            <person name="Song J."/>
        </authorList>
    </citation>
    <scope>NUCLEOTIDE SEQUENCE [LARGE SCALE GENOMIC DNA]</scope>
    <source>
        <strain evidence="3 4">H20-5</strain>
    </source>
</reference>
<evidence type="ECO:0000313" key="3">
    <source>
        <dbReference type="EMBL" id="AZU61761.1"/>
    </source>
</evidence>
<sequence length="172" mass="20359">MKLKVFFLALGIVLSSAGVAAAQPTVPDTNRDHHHHHKDWHAKMLKREQLLLSWVDQYTPEKKAEWTRAIAEKKELRKQWMSPENAQKREQWKKEKMGKMQELKKQLEEGKITKEQFMKEVHGGKNMAHWKSFRDLKTAVDNKDDKQAREILNRLLVHYKAHNAKMKKMLAE</sequence>
<keyword evidence="2" id="KW-0732">Signal</keyword>
<protein>
    <submittedName>
        <fullName evidence="3">Uncharacterized protein</fullName>
    </submittedName>
</protein>
<dbReference type="OrthoDB" id="2941987at2"/>
<dbReference type="EMBL" id="CP022572">
    <property type="protein sequence ID" value="AZU61761.1"/>
    <property type="molecule type" value="Genomic_DNA"/>
</dbReference>
<dbReference type="Proteomes" id="UP000282892">
    <property type="component" value="Chromosome"/>
</dbReference>
<feature type="signal peptide" evidence="2">
    <location>
        <begin position="1"/>
        <end position="22"/>
    </location>
</feature>
<evidence type="ECO:0000256" key="2">
    <source>
        <dbReference type="SAM" id="SignalP"/>
    </source>
</evidence>
<dbReference type="KEGG" id="nmk:CHR53_10990"/>
<evidence type="ECO:0000256" key="1">
    <source>
        <dbReference type="SAM" id="Coils"/>
    </source>
</evidence>
<dbReference type="AlphaFoldDB" id="A0A3Q9QUC2"/>
<name>A0A3Q9QUC2_9BACI</name>
<dbReference type="STRING" id="1193713.GCA_001636315_04622"/>
<feature type="coiled-coil region" evidence="1">
    <location>
        <begin position="89"/>
        <end position="120"/>
    </location>
</feature>
<dbReference type="RefSeq" id="WP_127486539.1">
    <property type="nucleotide sequence ID" value="NZ_CP022572.1"/>
</dbReference>
<organism evidence="3 4">
    <name type="scientific">Neobacillus mesonae</name>
    <dbReference type="NCBI Taxonomy" id="1193713"/>
    <lineage>
        <taxon>Bacteria</taxon>
        <taxon>Bacillati</taxon>
        <taxon>Bacillota</taxon>
        <taxon>Bacilli</taxon>
        <taxon>Bacillales</taxon>
        <taxon>Bacillaceae</taxon>
        <taxon>Neobacillus</taxon>
    </lineage>
</organism>
<gene>
    <name evidence="3" type="ORF">CHR53_10990</name>
</gene>
<keyword evidence="1" id="KW-0175">Coiled coil</keyword>
<accession>A0A3Q9QUC2</accession>
<proteinExistence type="predicted"/>